<comment type="caution">
    <text evidence="1">The sequence shown here is derived from an EMBL/GenBank/DDBJ whole genome shotgun (WGS) entry which is preliminary data.</text>
</comment>
<keyword evidence="2" id="KW-1185">Reference proteome</keyword>
<protein>
    <recommendedName>
        <fullName evidence="3">HNH homing endonuclease</fullName>
    </recommendedName>
</protein>
<sequence>MMKLCSNPNKLSQNESSVLILGKDNFVDRKSFHLIEGRKVNEEVLGVSSTTCHHINVGALYQVLCGIHWEKKPIQYRHDAGNKKYEVVSFKKMPMLHCNNIHASVYIFCKEQVFNNLKILRRLTEGAVNVDKDFKTKSRIIEQAHLLWTEMTAKCNKIR</sequence>
<reference evidence="1 2" key="1">
    <citation type="submission" date="2021-06" db="EMBL/GenBank/DDBJ databases">
        <title>Caerostris extrusa draft genome.</title>
        <authorList>
            <person name="Kono N."/>
            <person name="Arakawa K."/>
        </authorList>
    </citation>
    <scope>NUCLEOTIDE SEQUENCE [LARGE SCALE GENOMIC DNA]</scope>
</reference>
<evidence type="ECO:0008006" key="3">
    <source>
        <dbReference type="Google" id="ProtNLM"/>
    </source>
</evidence>
<name>A0AAV4NNR1_CAEEX</name>
<evidence type="ECO:0000313" key="2">
    <source>
        <dbReference type="Proteomes" id="UP001054945"/>
    </source>
</evidence>
<dbReference type="EMBL" id="BPLR01021106">
    <property type="protein sequence ID" value="GIX85920.1"/>
    <property type="molecule type" value="Genomic_DNA"/>
</dbReference>
<accession>A0AAV4NNR1</accession>
<organism evidence="1 2">
    <name type="scientific">Caerostris extrusa</name>
    <name type="common">Bark spider</name>
    <name type="synonym">Caerostris bankana</name>
    <dbReference type="NCBI Taxonomy" id="172846"/>
    <lineage>
        <taxon>Eukaryota</taxon>
        <taxon>Metazoa</taxon>
        <taxon>Ecdysozoa</taxon>
        <taxon>Arthropoda</taxon>
        <taxon>Chelicerata</taxon>
        <taxon>Arachnida</taxon>
        <taxon>Araneae</taxon>
        <taxon>Araneomorphae</taxon>
        <taxon>Entelegynae</taxon>
        <taxon>Araneoidea</taxon>
        <taxon>Araneidae</taxon>
        <taxon>Caerostris</taxon>
    </lineage>
</organism>
<gene>
    <name evidence="1" type="ORF">CEXT_271852</name>
</gene>
<evidence type="ECO:0000313" key="1">
    <source>
        <dbReference type="EMBL" id="GIX85920.1"/>
    </source>
</evidence>
<proteinExistence type="predicted"/>
<dbReference type="AlphaFoldDB" id="A0AAV4NNR1"/>
<dbReference type="Proteomes" id="UP001054945">
    <property type="component" value="Unassembled WGS sequence"/>
</dbReference>